<dbReference type="GO" id="GO:0005886">
    <property type="term" value="C:plasma membrane"/>
    <property type="evidence" value="ECO:0007669"/>
    <property type="project" value="UniProtKB-SubCell"/>
</dbReference>
<feature type="transmembrane region" description="Helical" evidence="8">
    <location>
        <begin position="324"/>
        <end position="346"/>
    </location>
</feature>
<comment type="caution">
    <text evidence="10">The sequence shown here is derived from an EMBL/GenBank/DDBJ whole genome shotgun (WGS) entry which is preliminary data.</text>
</comment>
<dbReference type="InterPro" id="IPR036259">
    <property type="entry name" value="MFS_trans_sf"/>
</dbReference>
<dbReference type="RefSeq" id="WP_081884191.1">
    <property type="nucleotide sequence ID" value="NZ_JGZI01000008.1"/>
</dbReference>
<dbReference type="STRING" id="218140.BPSY_0644"/>
<dbReference type="OrthoDB" id="9769325at2"/>
<dbReference type="InterPro" id="IPR051788">
    <property type="entry name" value="MFS_Transporter"/>
</dbReference>
<keyword evidence="3" id="KW-0813">Transport</keyword>
<feature type="domain" description="Major facilitator superfamily (MFS) profile" evidence="9">
    <location>
        <begin position="28"/>
        <end position="415"/>
    </location>
</feature>
<comment type="subcellular location">
    <subcellularLocation>
        <location evidence="1">Cell membrane</location>
        <topology evidence="1">Multi-pass membrane protein</topology>
    </subcellularLocation>
</comment>
<dbReference type="GeneID" id="98299854"/>
<reference evidence="10 11" key="1">
    <citation type="submission" date="2014-03" db="EMBL/GenBank/DDBJ databases">
        <title>Genomics of Bifidobacteria.</title>
        <authorList>
            <person name="Ventura M."/>
            <person name="Milani C."/>
            <person name="Lugli G.A."/>
        </authorList>
    </citation>
    <scope>NUCLEOTIDE SEQUENCE [LARGE SCALE GENOMIC DNA]</scope>
    <source>
        <strain evidence="10 11">LMG 21775</strain>
    </source>
</reference>
<feature type="transmembrane region" description="Helical" evidence="8">
    <location>
        <begin position="230"/>
        <end position="249"/>
    </location>
</feature>
<feature type="transmembrane region" description="Helical" evidence="8">
    <location>
        <begin position="298"/>
        <end position="318"/>
    </location>
</feature>
<evidence type="ECO:0000256" key="1">
    <source>
        <dbReference type="ARBA" id="ARBA00004651"/>
    </source>
</evidence>
<keyword evidence="5 8" id="KW-1133">Transmembrane helix</keyword>
<feature type="region of interest" description="Disordered" evidence="7">
    <location>
        <begin position="1"/>
        <end position="24"/>
    </location>
</feature>
<evidence type="ECO:0000256" key="5">
    <source>
        <dbReference type="ARBA" id="ARBA00022989"/>
    </source>
</evidence>
<gene>
    <name evidence="10" type="ORF">BPSY_0644</name>
</gene>
<evidence type="ECO:0000256" key="4">
    <source>
        <dbReference type="ARBA" id="ARBA00022692"/>
    </source>
</evidence>
<comment type="similarity">
    <text evidence="2">Belongs to the major facilitator superfamily.</text>
</comment>
<feature type="transmembrane region" description="Helical" evidence="8">
    <location>
        <begin position="167"/>
        <end position="191"/>
    </location>
</feature>
<dbReference type="GO" id="GO:0022857">
    <property type="term" value="F:transmembrane transporter activity"/>
    <property type="evidence" value="ECO:0007669"/>
    <property type="project" value="InterPro"/>
</dbReference>
<feature type="transmembrane region" description="Helical" evidence="8">
    <location>
        <begin position="124"/>
        <end position="146"/>
    </location>
</feature>
<protein>
    <submittedName>
        <fullName evidence="10">Major facilitator superfamily protein</fullName>
    </submittedName>
</protein>
<feature type="transmembrane region" description="Helical" evidence="8">
    <location>
        <begin position="269"/>
        <end position="286"/>
    </location>
</feature>
<organism evidence="10 11">
    <name type="scientific">Bifidobacterium psychraerophilum</name>
    <dbReference type="NCBI Taxonomy" id="218140"/>
    <lineage>
        <taxon>Bacteria</taxon>
        <taxon>Bacillati</taxon>
        <taxon>Actinomycetota</taxon>
        <taxon>Actinomycetes</taxon>
        <taxon>Bifidobacteriales</taxon>
        <taxon>Bifidobacteriaceae</taxon>
        <taxon>Bifidobacterium</taxon>
    </lineage>
</organism>
<feature type="transmembrane region" description="Helical" evidence="8">
    <location>
        <begin position="392"/>
        <end position="413"/>
    </location>
</feature>
<feature type="transmembrane region" description="Helical" evidence="8">
    <location>
        <begin position="197"/>
        <end position="218"/>
    </location>
</feature>
<dbReference type="InterPro" id="IPR011701">
    <property type="entry name" value="MFS"/>
</dbReference>
<dbReference type="Gene3D" id="1.20.1250.20">
    <property type="entry name" value="MFS general substrate transporter like domains"/>
    <property type="match status" value="1"/>
</dbReference>
<dbReference type="Pfam" id="PF07690">
    <property type="entry name" value="MFS_1"/>
    <property type="match status" value="1"/>
</dbReference>
<proteinExistence type="inferred from homology"/>
<keyword evidence="6 8" id="KW-0472">Membrane</keyword>
<dbReference type="Proteomes" id="UP000029050">
    <property type="component" value="Unassembled WGS sequence"/>
</dbReference>
<dbReference type="PANTHER" id="PTHR23514:SF3">
    <property type="entry name" value="BYPASS OF STOP CODON PROTEIN 6"/>
    <property type="match status" value="1"/>
</dbReference>
<name>A0A087CHV3_9BIFI</name>
<accession>A0A087CHV3</accession>
<feature type="transmembrane region" description="Helical" evidence="8">
    <location>
        <begin position="98"/>
        <end position="118"/>
    </location>
</feature>
<dbReference type="InterPro" id="IPR020846">
    <property type="entry name" value="MFS_dom"/>
</dbReference>
<dbReference type="EMBL" id="JGZI01000008">
    <property type="protein sequence ID" value="KFI82853.1"/>
    <property type="molecule type" value="Genomic_DNA"/>
</dbReference>
<evidence type="ECO:0000256" key="2">
    <source>
        <dbReference type="ARBA" id="ARBA00008335"/>
    </source>
</evidence>
<keyword evidence="11" id="KW-1185">Reference proteome</keyword>
<feature type="transmembrane region" description="Helical" evidence="8">
    <location>
        <begin position="358"/>
        <end position="380"/>
    </location>
</feature>
<dbReference type="SUPFAM" id="SSF103473">
    <property type="entry name" value="MFS general substrate transporter"/>
    <property type="match status" value="1"/>
</dbReference>
<evidence type="ECO:0000256" key="8">
    <source>
        <dbReference type="SAM" id="Phobius"/>
    </source>
</evidence>
<dbReference type="AlphaFoldDB" id="A0A087CHV3"/>
<evidence type="ECO:0000256" key="3">
    <source>
        <dbReference type="ARBA" id="ARBA00022448"/>
    </source>
</evidence>
<dbReference type="PANTHER" id="PTHR23514">
    <property type="entry name" value="BYPASS OF STOP CODON PROTEIN 6"/>
    <property type="match status" value="1"/>
</dbReference>
<evidence type="ECO:0000313" key="11">
    <source>
        <dbReference type="Proteomes" id="UP000029050"/>
    </source>
</evidence>
<dbReference type="eggNOG" id="COG0738">
    <property type="taxonomic scope" value="Bacteria"/>
</dbReference>
<keyword evidence="4 8" id="KW-0812">Transmembrane</keyword>
<sequence length="426" mass="44408">MKATQQHPNPAHASLGGRSTRSDRGGQGYTRTIVACFNGYVTQAVINNFMPLLFVTFSTTLGIGLGKLASLITLNFVTQLIVDVLAGKYVDRIGYKPCIIAAHVFAAAGLLVLGIVPPQVTEPYPFLVLAIVLYALGGGLIEVLVSPIVQGCPTAHKAKMMSLLHSFYCWGQVATVALSTLALWVFGIGTWPALACLWALVPIAGVLLFLGAPIPAIIPEGSERFDFRQLLRRPAFIVFFIMMLCAGAAEQGMAQWASAFAETGLGVTKVIGDLAGPAAFAVMMGVSRTIYGVLGHRINLRFFIASSAGLCIITYLVAGLAPSPVLGLIACALTGLSVGIMWPGTFSLAVENMPGGGTLMFALFAVAGDIGCAVGPALVGTVSAMQDDNLRAGLLAGTVFAVILLIATILPGLTRSRDAAPSGEAR</sequence>
<evidence type="ECO:0000256" key="6">
    <source>
        <dbReference type="ARBA" id="ARBA00023136"/>
    </source>
</evidence>
<dbReference type="PROSITE" id="PS50850">
    <property type="entry name" value="MFS"/>
    <property type="match status" value="1"/>
</dbReference>
<evidence type="ECO:0000259" key="9">
    <source>
        <dbReference type="PROSITE" id="PS50850"/>
    </source>
</evidence>
<evidence type="ECO:0000313" key="10">
    <source>
        <dbReference type="EMBL" id="KFI82853.1"/>
    </source>
</evidence>
<feature type="transmembrane region" description="Helical" evidence="8">
    <location>
        <begin position="52"/>
        <end position="77"/>
    </location>
</feature>
<evidence type="ECO:0000256" key="7">
    <source>
        <dbReference type="SAM" id="MobiDB-lite"/>
    </source>
</evidence>